<dbReference type="Proteomes" id="UP000540568">
    <property type="component" value="Unassembled WGS sequence"/>
</dbReference>
<dbReference type="InterPro" id="IPR029021">
    <property type="entry name" value="Prot-tyrosine_phosphatase-like"/>
</dbReference>
<organism evidence="2 3">
    <name type="scientific">Promicromonospora sukumoe</name>
    <dbReference type="NCBI Taxonomy" id="88382"/>
    <lineage>
        <taxon>Bacteria</taxon>
        <taxon>Bacillati</taxon>
        <taxon>Actinomycetota</taxon>
        <taxon>Actinomycetes</taxon>
        <taxon>Micrococcales</taxon>
        <taxon>Promicromonosporaceae</taxon>
        <taxon>Promicromonospora</taxon>
    </lineage>
</organism>
<evidence type="ECO:0000313" key="2">
    <source>
        <dbReference type="EMBL" id="MBA8808522.1"/>
    </source>
</evidence>
<dbReference type="GO" id="GO:0004725">
    <property type="term" value="F:protein tyrosine phosphatase activity"/>
    <property type="evidence" value="ECO:0007669"/>
    <property type="project" value="UniProtKB-EC"/>
</dbReference>
<dbReference type="RefSeq" id="WP_182616582.1">
    <property type="nucleotide sequence ID" value="NZ_BAAATF010000003.1"/>
</dbReference>
<proteinExistence type="predicted"/>
<feature type="domain" description="Tyrosine specific protein phosphatases" evidence="1">
    <location>
        <begin position="121"/>
        <end position="178"/>
    </location>
</feature>
<dbReference type="PROSITE" id="PS00383">
    <property type="entry name" value="TYR_PHOSPHATASE_1"/>
    <property type="match status" value="1"/>
</dbReference>
<evidence type="ECO:0000313" key="3">
    <source>
        <dbReference type="Proteomes" id="UP000540568"/>
    </source>
</evidence>
<dbReference type="InterPro" id="IPR026893">
    <property type="entry name" value="Tyr/Ser_Pase_IphP-type"/>
</dbReference>
<dbReference type="EC" id="3.1.3.48" evidence="2"/>
<keyword evidence="3" id="KW-1185">Reference proteome</keyword>
<dbReference type="AlphaFoldDB" id="A0A7W3J910"/>
<comment type="caution">
    <text evidence="2">The sequence shown here is derived from an EMBL/GenBank/DDBJ whole genome shotgun (WGS) entry which is preliminary data.</text>
</comment>
<dbReference type="InterPro" id="IPR000387">
    <property type="entry name" value="Tyr_Pase_dom"/>
</dbReference>
<gene>
    <name evidence="2" type="ORF">FHX71_002464</name>
</gene>
<dbReference type="PROSITE" id="PS50056">
    <property type="entry name" value="TYR_PHOSPHATASE_2"/>
    <property type="match status" value="1"/>
</dbReference>
<accession>A0A7W3J910</accession>
<protein>
    <submittedName>
        <fullName evidence="2">Protein-tyrosine phosphatase</fullName>
        <ecNumber evidence="2">3.1.3.48</ecNumber>
    </submittedName>
</protein>
<sequence>MTSIPALTLSAPVNLRDLGGIPVDGGVVRPGFALRADDLALVTDDVARGLVDGGVRAIIDLRSTDELGVTGRGPLGTHSNVSYHHVPLLADIGQAADQSAGTAGAHPAAVAEMMDQTKFGRMYLRMYEGAAPQIVTALAIIAHAPGAVAFHCAAGQDRTGVLAASLLLALGADQDDIVTDYVRTGENSAAIMARISPVMRPLMSRFGIELDEAALAAVSTEFSAEPMRELFAALTERHGDPLAPLRAAGLTDGLVAQLRARALRPAA</sequence>
<dbReference type="InterPro" id="IPR016130">
    <property type="entry name" value="Tyr_Pase_AS"/>
</dbReference>
<dbReference type="SUPFAM" id="SSF52799">
    <property type="entry name" value="(Phosphotyrosine protein) phosphatases II"/>
    <property type="match status" value="1"/>
</dbReference>
<dbReference type="Gene3D" id="3.90.190.10">
    <property type="entry name" value="Protein tyrosine phosphatase superfamily"/>
    <property type="match status" value="1"/>
</dbReference>
<keyword evidence="2" id="KW-0378">Hydrolase</keyword>
<dbReference type="Pfam" id="PF13350">
    <property type="entry name" value="Y_phosphatase3"/>
    <property type="match status" value="1"/>
</dbReference>
<name>A0A7W3J910_9MICO</name>
<reference evidence="2 3" key="1">
    <citation type="submission" date="2020-07" db="EMBL/GenBank/DDBJ databases">
        <title>Sequencing the genomes of 1000 actinobacteria strains.</title>
        <authorList>
            <person name="Klenk H.-P."/>
        </authorList>
    </citation>
    <scope>NUCLEOTIDE SEQUENCE [LARGE SCALE GENOMIC DNA]</scope>
    <source>
        <strain evidence="2 3">DSM 44121</strain>
    </source>
</reference>
<evidence type="ECO:0000259" key="1">
    <source>
        <dbReference type="PROSITE" id="PS50056"/>
    </source>
</evidence>
<dbReference type="EMBL" id="JACGWV010000001">
    <property type="protein sequence ID" value="MBA8808522.1"/>
    <property type="molecule type" value="Genomic_DNA"/>
</dbReference>